<gene>
    <name evidence="2" type="ORF">B2J93_5549</name>
</gene>
<feature type="compositionally biased region" description="Polar residues" evidence="1">
    <location>
        <begin position="129"/>
        <end position="146"/>
    </location>
</feature>
<accession>A0A218YZS5</accession>
<feature type="region of interest" description="Disordered" evidence="1">
    <location>
        <begin position="38"/>
        <end position="146"/>
    </location>
</feature>
<keyword evidence="3" id="KW-1185">Reference proteome</keyword>
<evidence type="ECO:0000313" key="2">
    <source>
        <dbReference type="EMBL" id="OWP01269.1"/>
    </source>
</evidence>
<evidence type="ECO:0000313" key="3">
    <source>
        <dbReference type="Proteomes" id="UP000242519"/>
    </source>
</evidence>
<feature type="region of interest" description="Disordered" evidence="1">
    <location>
        <begin position="1"/>
        <end position="23"/>
    </location>
</feature>
<dbReference type="InParanoid" id="A0A218YZS5"/>
<sequence length="231" mass="25101">MSLTKAFTKRGTKSKSPLGHMKISAPLELISTTNMLSYNAPDIYPSSGASRSSQSGDESDRSPLDVSTPMTSPDNSSMECSPITPESEHLSGYFGASSGRTIPPGKEAPIIPQRSPSHTKKLSVERSNSRITASRKGSTPSVQPYSSVFNTNFDTSEQKHHPFGNELAQVTEIAEDYGITRETLAVIDEEEHYLISHGLLKFGADDYMSEIHGLFLNTFGPANPAMSSKWI</sequence>
<dbReference type="OrthoDB" id="5419666at2759"/>
<proteinExistence type="predicted"/>
<dbReference type="EMBL" id="MZNU01000281">
    <property type="protein sequence ID" value="OWP01269.1"/>
    <property type="molecule type" value="Genomic_DNA"/>
</dbReference>
<comment type="caution">
    <text evidence="2">The sequence shown here is derived from an EMBL/GenBank/DDBJ whole genome shotgun (WGS) entry which is preliminary data.</text>
</comment>
<dbReference type="Proteomes" id="UP000242519">
    <property type="component" value="Unassembled WGS sequence"/>
</dbReference>
<feature type="compositionally biased region" description="Low complexity" evidence="1">
    <location>
        <begin position="46"/>
        <end position="56"/>
    </location>
</feature>
<organism evidence="2 3">
    <name type="scientific">Diplocarpon coronariae</name>
    <dbReference type="NCBI Taxonomy" id="2795749"/>
    <lineage>
        <taxon>Eukaryota</taxon>
        <taxon>Fungi</taxon>
        <taxon>Dikarya</taxon>
        <taxon>Ascomycota</taxon>
        <taxon>Pezizomycotina</taxon>
        <taxon>Leotiomycetes</taxon>
        <taxon>Helotiales</taxon>
        <taxon>Drepanopezizaceae</taxon>
        <taxon>Diplocarpon</taxon>
    </lineage>
</organism>
<protein>
    <submittedName>
        <fullName evidence="2">Uncharacterized protein</fullName>
    </submittedName>
</protein>
<dbReference type="AlphaFoldDB" id="A0A218YZS5"/>
<name>A0A218YZS5_9HELO</name>
<feature type="compositionally biased region" description="Polar residues" evidence="1">
    <location>
        <begin position="68"/>
        <end position="79"/>
    </location>
</feature>
<evidence type="ECO:0000256" key="1">
    <source>
        <dbReference type="SAM" id="MobiDB-lite"/>
    </source>
</evidence>
<reference evidence="2 3" key="1">
    <citation type="submission" date="2017-04" db="EMBL/GenBank/DDBJ databases">
        <title>Draft genome sequence of Marssonina coronaria NL1: causal agent of apple blotch.</title>
        <authorList>
            <person name="Cheng Q."/>
        </authorList>
    </citation>
    <scope>NUCLEOTIDE SEQUENCE [LARGE SCALE GENOMIC DNA]</scope>
    <source>
        <strain evidence="2 3">NL1</strain>
    </source>
</reference>